<feature type="repeat" description="WD" evidence="7">
    <location>
        <begin position="287"/>
        <end position="328"/>
    </location>
</feature>
<keyword evidence="8" id="KW-0175">Coiled coil</keyword>
<dbReference type="EMBL" id="HE601438">
    <property type="protein sequence ID" value="CAP23894.2"/>
    <property type="molecule type" value="Genomic_DNA"/>
</dbReference>
<feature type="repeat" description="WD" evidence="7">
    <location>
        <begin position="242"/>
        <end position="282"/>
    </location>
</feature>
<evidence type="ECO:0000256" key="4">
    <source>
        <dbReference type="ARBA" id="ARBA00022737"/>
    </source>
</evidence>
<dbReference type="InterPro" id="IPR020472">
    <property type="entry name" value="WD40_PAC1"/>
</dbReference>
<dbReference type="GO" id="GO:0000421">
    <property type="term" value="C:autophagosome membrane"/>
    <property type="evidence" value="ECO:0000318"/>
    <property type="project" value="GO_Central"/>
</dbReference>
<dbReference type="InterPro" id="IPR036322">
    <property type="entry name" value="WD40_repeat_dom_sf"/>
</dbReference>
<evidence type="ECO:0000313" key="9">
    <source>
        <dbReference type="EMBL" id="CAP23894.2"/>
    </source>
</evidence>
<comment type="similarity">
    <text evidence="6">Belongs to the WD repeat tipD family.</text>
</comment>
<keyword evidence="3 7" id="KW-0853">WD repeat</keyword>
<evidence type="ECO:0000313" key="11">
    <source>
        <dbReference type="WormBase" id="CBG02663"/>
    </source>
</evidence>
<evidence type="ECO:0000313" key="10">
    <source>
        <dbReference type="Proteomes" id="UP000008549"/>
    </source>
</evidence>
<gene>
    <name evidence="11" type="primary">atg-16.2</name>
    <name evidence="9" type="synonym">Cbr-atg-16.2</name>
    <name evidence="11" type="ORF">CBG02663</name>
    <name evidence="9" type="ORF">CBG_02663</name>
</gene>
<feature type="repeat" description="WD" evidence="7">
    <location>
        <begin position="364"/>
        <end position="386"/>
    </location>
</feature>
<reference evidence="9 10" key="1">
    <citation type="journal article" date="2003" name="PLoS Biol.">
        <title>The genome sequence of Caenorhabditis briggsae: a platform for comparative genomics.</title>
        <authorList>
            <person name="Stein L.D."/>
            <person name="Bao Z."/>
            <person name="Blasiar D."/>
            <person name="Blumenthal T."/>
            <person name="Brent M.R."/>
            <person name="Chen N."/>
            <person name="Chinwalla A."/>
            <person name="Clarke L."/>
            <person name="Clee C."/>
            <person name="Coghlan A."/>
            <person name="Coulson A."/>
            <person name="D'Eustachio P."/>
            <person name="Fitch D.H."/>
            <person name="Fulton L.A."/>
            <person name="Fulton R.E."/>
            <person name="Griffiths-Jones S."/>
            <person name="Harris T.W."/>
            <person name="Hillier L.W."/>
            <person name="Kamath R."/>
            <person name="Kuwabara P.E."/>
            <person name="Mardis E.R."/>
            <person name="Marra M.A."/>
            <person name="Miner T.L."/>
            <person name="Minx P."/>
            <person name="Mullikin J.C."/>
            <person name="Plumb R.W."/>
            <person name="Rogers J."/>
            <person name="Schein J.E."/>
            <person name="Sohrmann M."/>
            <person name="Spieth J."/>
            <person name="Stajich J.E."/>
            <person name="Wei C."/>
            <person name="Willey D."/>
            <person name="Wilson R.K."/>
            <person name="Durbin R."/>
            <person name="Waterston R.H."/>
        </authorList>
    </citation>
    <scope>NUCLEOTIDE SEQUENCE [LARGE SCALE GENOMIC DNA]</scope>
    <source>
        <strain evidence="9 10">AF16</strain>
    </source>
</reference>
<dbReference type="InterPro" id="IPR015943">
    <property type="entry name" value="WD40/YVTN_repeat-like_dom_sf"/>
</dbReference>
<feature type="coiled-coil region" evidence="8">
    <location>
        <begin position="109"/>
        <end position="195"/>
    </location>
</feature>
<dbReference type="GO" id="GO:0035973">
    <property type="term" value="P:aggrephagy"/>
    <property type="evidence" value="ECO:0007669"/>
    <property type="project" value="EnsemblMetazoa"/>
</dbReference>
<dbReference type="GO" id="GO:0050830">
    <property type="term" value="P:defense response to Gram-positive bacterium"/>
    <property type="evidence" value="ECO:0007669"/>
    <property type="project" value="EnsemblMetazoa"/>
</dbReference>
<keyword evidence="4" id="KW-0677">Repeat</keyword>
<evidence type="ECO:0000256" key="3">
    <source>
        <dbReference type="ARBA" id="ARBA00022574"/>
    </source>
</evidence>
<evidence type="ECO:0000256" key="2">
    <source>
        <dbReference type="ARBA" id="ARBA00022490"/>
    </source>
</evidence>
<evidence type="ECO:0000256" key="5">
    <source>
        <dbReference type="ARBA" id="ARBA00023006"/>
    </source>
</evidence>
<dbReference type="PROSITE" id="PS00678">
    <property type="entry name" value="WD_REPEATS_1"/>
    <property type="match status" value="1"/>
</dbReference>
<dbReference type="InterPro" id="IPR045160">
    <property type="entry name" value="ATG16"/>
</dbReference>
<dbReference type="SMART" id="SM00320">
    <property type="entry name" value="WD40"/>
    <property type="match status" value="7"/>
</dbReference>
<dbReference type="GO" id="GO:0000045">
    <property type="term" value="P:autophagosome assembly"/>
    <property type="evidence" value="ECO:0000318"/>
    <property type="project" value="GO_Central"/>
</dbReference>
<name>A8WTT2_CAEBR</name>
<dbReference type="eggNOG" id="KOG0288">
    <property type="taxonomic scope" value="Eukaryota"/>
</dbReference>
<comment type="subcellular location">
    <subcellularLocation>
        <location evidence="1">Cytoplasm</location>
    </subcellularLocation>
</comment>
<evidence type="ECO:0000256" key="7">
    <source>
        <dbReference type="PROSITE-ProRule" id="PRU00221"/>
    </source>
</evidence>
<keyword evidence="2" id="KW-0963">Cytoplasm</keyword>
<dbReference type="Pfam" id="PF00400">
    <property type="entry name" value="WD40"/>
    <property type="match status" value="5"/>
</dbReference>
<organism evidence="9 10">
    <name type="scientific">Caenorhabditis briggsae</name>
    <dbReference type="NCBI Taxonomy" id="6238"/>
    <lineage>
        <taxon>Eukaryota</taxon>
        <taxon>Metazoa</taxon>
        <taxon>Ecdysozoa</taxon>
        <taxon>Nematoda</taxon>
        <taxon>Chromadorea</taxon>
        <taxon>Rhabditida</taxon>
        <taxon>Rhabditina</taxon>
        <taxon>Rhabditomorpha</taxon>
        <taxon>Rhabditoidea</taxon>
        <taxon>Rhabditidae</taxon>
        <taxon>Peloderinae</taxon>
        <taxon>Caenorhabditis</taxon>
    </lineage>
</organism>
<evidence type="ECO:0000256" key="8">
    <source>
        <dbReference type="SAM" id="Coils"/>
    </source>
</evidence>
<reference evidence="9 10" key="2">
    <citation type="journal article" date="2011" name="PLoS Genet.">
        <title>Caenorhabditis briggsae recombinant inbred line genotypes reveal inter-strain incompatibility and the evolution of recombination.</title>
        <authorList>
            <person name="Ross J.A."/>
            <person name="Koboldt D.C."/>
            <person name="Staisch J.E."/>
            <person name="Chamberlin H.M."/>
            <person name="Gupta B.P."/>
            <person name="Miller R.D."/>
            <person name="Baird S.E."/>
            <person name="Haag E.S."/>
        </authorList>
    </citation>
    <scope>NUCLEOTIDE SEQUENCE [LARGE SCALE GENOMIC DNA]</scope>
    <source>
        <strain evidence="9 10">AF16</strain>
    </source>
</reference>
<protein>
    <submittedName>
        <fullName evidence="9">Protein CBR-ATG-16.2</fullName>
    </submittedName>
</protein>
<evidence type="ECO:0000256" key="1">
    <source>
        <dbReference type="ARBA" id="ARBA00004496"/>
    </source>
</evidence>
<dbReference type="FunFam" id="2.130.10.10:FF:000515">
    <property type="entry name" value="Autophagy-related 16, isoform C"/>
    <property type="match status" value="1"/>
</dbReference>
<dbReference type="PANTHER" id="PTHR19878:SF14">
    <property type="entry name" value="AUTOPHAGIC-RELATED PROTEIN 16.2"/>
    <property type="match status" value="1"/>
</dbReference>
<dbReference type="GO" id="GO:0034274">
    <property type="term" value="C:Atg12-Atg5-Atg16 complex"/>
    <property type="evidence" value="ECO:0000318"/>
    <property type="project" value="GO_Central"/>
</dbReference>
<dbReference type="PROSITE" id="PS50082">
    <property type="entry name" value="WD_REPEATS_2"/>
    <property type="match status" value="3"/>
</dbReference>
<dbReference type="PROSITE" id="PS50294">
    <property type="entry name" value="WD_REPEATS_REGION"/>
    <property type="match status" value="1"/>
</dbReference>
<dbReference type="GO" id="GO:0043495">
    <property type="term" value="F:protein-membrane adaptor activity"/>
    <property type="evidence" value="ECO:0000318"/>
    <property type="project" value="GO_Central"/>
</dbReference>
<proteinExistence type="inferred from homology"/>
<dbReference type="AlphaFoldDB" id="A8WTT2"/>
<keyword evidence="5" id="KW-0072">Autophagy</keyword>
<dbReference type="CDD" id="cd00200">
    <property type="entry name" value="WD40"/>
    <property type="match status" value="1"/>
</dbReference>
<dbReference type="PRINTS" id="PR00320">
    <property type="entry name" value="GPROTEINBRPT"/>
</dbReference>
<evidence type="ECO:0000256" key="6">
    <source>
        <dbReference type="ARBA" id="ARBA00061040"/>
    </source>
</evidence>
<dbReference type="HOGENOM" id="CLU_000288_57_10_1"/>
<dbReference type="GO" id="GO:0034045">
    <property type="term" value="C:phagophore assembly site membrane"/>
    <property type="evidence" value="ECO:0000318"/>
    <property type="project" value="GO_Central"/>
</dbReference>
<dbReference type="STRING" id="6238.A8WTT2"/>
<dbReference type="FunCoup" id="A8WTT2">
    <property type="interactions" value="2999"/>
</dbReference>
<dbReference type="FunFam" id="2.130.10.10:FF:002020">
    <property type="entry name" value="Autophagic-related protein 16.1"/>
    <property type="match status" value="1"/>
</dbReference>
<dbReference type="Proteomes" id="UP000008549">
    <property type="component" value="Unassembled WGS sequence"/>
</dbReference>
<accession>A8WTT2</accession>
<dbReference type="InParanoid" id="A8WTT2"/>
<dbReference type="InterPro" id="IPR001680">
    <property type="entry name" value="WD40_rpt"/>
</dbReference>
<dbReference type="PANTHER" id="PTHR19878">
    <property type="entry name" value="AUTOPHAGY PROTEIN 16-LIKE"/>
    <property type="match status" value="1"/>
</dbReference>
<dbReference type="SUPFAM" id="SSF50978">
    <property type="entry name" value="WD40 repeat-like"/>
    <property type="match status" value="1"/>
</dbReference>
<dbReference type="Gene3D" id="2.130.10.10">
    <property type="entry name" value="YVTN repeat-like/Quinoprotein amine dehydrogenase"/>
    <property type="match status" value="2"/>
</dbReference>
<sequence length="552" mass="62777">MTKDADELTSVRLEILNRLKQKECQQKNLKTMLSHYCMLDQQLQQAQRSRSVSVNQEVQNGTVDERLAVMKEEMANVYRMKSKNDQDLIDANRKLADSEARHSLVASQRDKLRKEVGVMLDKMKTLEEELADLREKNTAINTERVALVATCNFLTEKKTQLDTERFQLLNKIRELQEKSAEYMNAEIALQEERAQLRIREQIARATADLNLNDDRVLASFETPEADEFMMTDVLPSEVKFRMTAHEGEVHDVEWMSDDMFATAGSDSKVRIWRVSPNKTDATKVSTLTGCVGPINRLDYDAQRHVILASSNDKTCRLWNVDSQRLLSTFSGHSDKVSAARQINFNFTYAIIHNFIFRLFQSHNVISGSADRTIRQWDISSIRCLRSYLVGSTIFDIATGCGTSQANFISSHFDKKVRFWDARSSEPTHAVELGQKVSSLDVSLDGLQVLASCRDDTLSLIDTRNYGIIHLYSAEQYKTSCDSTRAIFSSTGEFVLAGSSSSSVYIWNTKSTKLEKVVRTARDDSNQIMSLSWNPSGRGLLACDRQKMCTLWR</sequence>
<dbReference type="GO" id="GO:0042078">
    <property type="term" value="P:germ-line stem cell division"/>
    <property type="evidence" value="ECO:0007669"/>
    <property type="project" value="EnsemblMetazoa"/>
</dbReference>
<dbReference type="OMA" id="IIHLYSA"/>
<dbReference type="WormBase" id="CBG02663">
    <property type="protein sequence ID" value="CBP39801"/>
    <property type="gene ID" value="WBGene00025675"/>
    <property type="gene designation" value="Cbr-atg-16.2"/>
</dbReference>
<dbReference type="InterPro" id="IPR019775">
    <property type="entry name" value="WD40_repeat_CS"/>
</dbReference>
<keyword evidence="10" id="KW-1185">Reference proteome</keyword>
<dbReference type="GO" id="GO:0036093">
    <property type="term" value="P:germ cell proliferation"/>
    <property type="evidence" value="ECO:0007669"/>
    <property type="project" value="EnsemblMetazoa"/>
</dbReference>